<reference evidence="1" key="1">
    <citation type="submission" date="2021-01" db="EMBL/GenBank/DDBJ databases">
        <authorList>
            <person name="Sun Q."/>
        </authorList>
    </citation>
    <scope>NUCLEOTIDE SEQUENCE</scope>
    <source>
        <strain evidence="1">YIM B02566</strain>
    </source>
</reference>
<keyword evidence="2" id="KW-1185">Reference proteome</keyword>
<organism evidence="1 2">
    <name type="scientific">Taklimakanibacter albus</name>
    <dbReference type="NCBI Taxonomy" id="2800327"/>
    <lineage>
        <taxon>Bacteria</taxon>
        <taxon>Pseudomonadati</taxon>
        <taxon>Pseudomonadota</taxon>
        <taxon>Alphaproteobacteria</taxon>
        <taxon>Hyphomicrobiales</taxon>
        <taxon>Aestuariivirgaceae</taxon>
        <taxon>Taklimakanibacter</taxon>
    </lineage>
</organism>
<comment type="caution">
    <text evidence="1">The sequence shown here is derived from an EMBL/GenBank/DDBJ whole genome shotgun (WGS) entry which is preliminary data.</text>
</comment>
<sequence length="675" mass="73027">MIFPPADYIAQARDISSYFFANTRRGTYASIELNKSHVIFDGFAATLRAKGRARPDANDIQPVMATPKNIDVGTLVDIGFLGLAFDTNNDDDKINSNQRAPYLMGIDGLKFLSTICHSSGERRGSGPYLHNNHNIQIIGHRHQKVTSGGNRRYNRNLVEVGGIYCDYSEAIDLDGINWQVVHDAMVFESVNRKSQALDANSVVNGVFANMAVKLTGQFININHKNTTPPTFAQYVVPAWAANTRYAIGEKSTNDHGKEYVATAEGVSANSGGPAGTGRDIADSTVAWDYVQQNPSTVTPSQRVVVSNIVGEQIGSATNPVIAIGTQWANAHPGTRCEHDITLSNFMFEDTSYLAVNEASNLTLDNFYMGKVIVPDTAAALYMFSATTGDEQLAWSDLDVALKYGTIRSSERGILRAHRPRRIVIDHLRGSDLQTQAKGEPDVDITGLELRGAYVEIDGLDIPGDMVLSGNSALINAWAASTAYVQNKIVSHGGKYYRCRKSGISASAGPAMTTASVADGTCVWEWMPEPYTVLWGKRNQLRGRLTLQGDVHHHIHGENVHCPLPDLDMTGAATRVLYIARRRCTIARVTLSVAADVPADADNHRTVRLTRHRDGSATALSSVTTASGWPAFAQIDCGFPGGAALDIGDVVYFESVAAGLGAALTGMCLSLDVLEY</sequence>
<gene>
    <name evidence="1" type="ORF">JHL16_24745</name>
</gene>
<protein>
    <submittedName>
        <fullName evidence="1">Uncharacterized protein</fullName>
    </submittedName>
</protein>
<accession>A0ACC5RAC5</accession>
<evidence type="ECO:0000313" key="1">
    <source>
        <dbReference type="EMBL" id="MBK1869592.1"/>
    </source>
</evidence>
<dbReference type="EMBL" id="JAENHL010000008">
    <property type="protein sequence ID" value="MBK1869592.1"/>
    <property type="molecule type" value="Genomic_DNA"/>
</dbReference>
<name>A0ACC5RAC5_9HYPH</name>
<proteinExistence type="predicted"/>
<dbReference type="Proteomes" id="UP000616151">
    <property type="component" value="Unassembled WGS sequence"/>
</dbReference>
<evidence type="ECO:0000313" key="2">
    <source>
        <dbReference type="Proteomes" id="UP000616151"/>
    </source>
</evidence>